<dbReference type="InterPro" id="IPR045119">
    <property type="entry name" value="SUN1-5"/>
</dbReference>
<organism evidence="2">
    <name type="scientific">Lygus hesperus</name>
    <name type="common">Western plant bug</name>
    <dbReference type="NCBI Taxonomy" id="30085"/>
    <lineage>
        <taxon>Eukaryota</taxon>
        <taxon>Metazoa</taxon>
        <taxon>Ecdysozoa</taxon>
        <taxon>Arthropoda</taxon>
        <taxon>Hexapoda</taxon>
        <taxon>Insecta</taxon>
        <taxon>Pterygota</taxon>
        <taxon>Neoptera</taxon>
        <taxon>Paraneoptera</taxon>
        <taxon>Hemiptera</taxon>
        <taxon>Heteroptera</taxon>
        <taxon>Panheteroptera</taxon>
        <taxon>Cimicomorpha</taxon>
        <taxon>Miridae</taxon>
        <taxon>Mirini</taxon>
        <taxon>Lygus</taxon>
    </lineage>
</organism>
<keyword evidence="1" id="KW-0175">Coiled coil</keyword>
<dbReference type="PANTHER" id="PTHR12911:SF8">
    <property type="entry name" value="KLAROID PROTEIN-RELATED"/>
    <property type="match status" value="1"/>
</dbReference>
<feature type="coiled-coil region" evidence="1">
    <location>
        <begin position="418"/>
        <end position="503"/>
    </location>
</feature>
<dbReference type="GO" id="GO:0043495">
    <property type="term" value="F:protein-membrane adaptor activity"/>
    <property type="evidence" value="ECO:0007669"/>
    <property type="project" value="TreeGrafter"/>
</dbReference>
<evidence type="ECO:0000256" key="1">
    <source>
        <dbReference type="SAM" id="Coils"/>
    </source>
</evidence>
<dbReference type="Gene3D" id="2.60.120.260">
    <property type="entry name" value="Galactose-binding domain-like"/>
    <property type="match status" value="1"/>
</dbReference>
<protein>
    <submittedName>
        <fullName evidence="2">SUN domain-containing protein 2</fullName>
    </submittedName>
</protein>
<dbReference type="AlphaFoldDB" id="A0A146L2F5"/>
<name>A0A146L2F5_LYGHE</name>
<proteinExistence type="predicted"/>
<dbReference type="PANTHER" id="PTHR12911">
    <property type="entry name" value="SAD1/UNC-84-LIKE PROTEIN-RELATED"/>
    <property type="match status" value="1"/>
</dbReference>
<gene>
    <name evidence="2" type="primary">SUN2_0</name>
    <name evidence="2" type="ORF">g.24951</name>
</gene>
<feature type="non-terminal residue" evidence="2">
    <location>
        <position position="614"/>
    </location>
</feature>
<evidence type="ECO:0000313" key="2">
    <source>
        <dbReference type="EMBL" id="JAQ01915.1"/>
    </source>
</evidence>
<reference evidence="2" key="1">
    <citation type="journal article" date="2016" name="Gigascience">
        <title>De novo construction of an expanded transcriptome assembly for the western tarnished plant bug, Lygus hesperus.</title>
        <authorList>
            <person name="Tassone E.E."/>
            <person name="Geib S.M."/>
            <person name="Hall B."/>
            <person name="Fabrick J.A."/>
            <person name="Brent C.S."/>
            <person name="Hull J.J."/>
        </authorList>
    </citation>
    <scope>NUCLEOTIDE SEQUENCE</scope>
</reference>
<sequence>MSDLESNVSKLNGSSGFISYEESKSEGWSSENSVDYTVQNKRNNRKLLKRRNQTAHNRIFDNVLRAENHVQLQRGVADGEEDNLDSTHNISAPLIANTPQEGMPPASKAFSEESVRIYNYYRQFGDFWNVFPKTDYVYSRHSKWYGSEVAPGIPRIPNMCRPTYRGRYGDSLSSRLQQQTSSSEHEETLFVRIRRVVRTSVTTTVTTFIKVAKKVASPAVTAASSVASAASSVASASCSIVMGASSAAATVSSAAATNVSSWVTRVLSASTARTSEDAQSSCGNFWPILLLLSLLFVPVTYIAFSGIDPPPPYVPSVIEDLSLDRLYTTAIRFCSPFVSLWGGMVWLGSLLVNSLQMIPTFLLETAPVLYGFFQYDATSVTSGQTSVPVYAPPTASPGSSVTSEDLNNLKLWFTEMVATRLKELKEELADDRRNTESKKEFLDSLMVVQNRIEKLEESVKGEQLKIEQLGTLFTANQLEIKHLETLSAENQFTIKQLEALSAEDRAKLQMFLKKFEHARSARMEMSGTTEISPAIRDDVTSIVRSLLEEYHADRTGKPDYALGSNGAAIASIRCTRPFNKRSAEYVLWGILHWEHINTPDIIIKPGFMPGECWA</sequence>
<dbReference type="GO" id="GO:0034993">
    <property type="term" value="C:meiotic nuclear membrane microtubule tethering complex"/>
    <property type="evidence" value="ECO:0007669"/>
    <property type="project" value="TreeGrafter"/>
</dbReference>
<dbReference type="EMBL" id="GDHC01016714">
    <property type="protein sequence ID" value="JAQ01915.1"/>
    <property type="molecule type" value="Transcribed_RNA"/>
</dbReference>
<accession>A0A146L2F5</accession>